<dbReference type="EMBL" id="CP008796">
    <property type="protein sequence ID" value="AIH04447.1"/>
    <property type="molecule type" value="Genomic_DNA"/>
</dbReference>
<evidence type="ECO:0000256" key="1">
    <source>
        <dbReference type="ARBA" id="ARBA00022729"/>
    </source>
</evidence>
<protein>
    <recommendedName>
        <fullName evidence="6">Lipoprotein SmpA/OmlA domain-containing protein</fullName>
    </recommendedName>
</protein>
<dbReference type="Pfam" id="PF12978">
    <property type="entry name" value="DUF3862"/>
    <property type="match status" value="1"/>
</dbReference>
<keyword evidence="3" id="KW-0812">Transmembrane</keyword>
<feature type="compositionally biased region" description="Basic and acidic residues" evidence="2">
    <location>
        <begin position="37"/>
        <end position="56"/>
    </location>
</feature>
<evidence type="ECO:0000256" key="2">
    <source>
        <dbReference type="SAM" id="MobiDB-lite"/>
    </source>
</evidence>
<dbReference type="KEGG" id="tcm:HL41_06885"/>
<sequence length="127" mass="14248">MFKKVLIGVAIFFGFLILIGIFFGGGEKKTQAPNVTPKEEKTVETPKADTQKAEEEKTEDFEKAYQKIKIGMKKEQVKNILGEPDSIDETEVAGLGKIENWYYYKGFAQGVMITFDNGKVSSKTILK</sequence>
<dbReference type="InterPro" id="IPR024418">
    <property type="entry name" value="DUF3862"/>
</dbReference>
<keyword evidence="3" id="KW-0472">Membrane</keyword>
<evidence type="ECO:0000256" key="3">
    <source>
        <dbReference type="SAM" id="Phobius"/>
    </source>
</evidence>
<dbReference type="Gene3D" id="3.30.1450.10">
    <property type="match status" value="1"/>
</dbReference>
<organism evidence="4 5">
    <name type="scientific">Thermodesulfobacterium commune DSM 2178</name>
    <dbReference type="NCBI Taxonomy" id="289377"/>
    <lineage>
        <taxon>Bacteria</taxon>
        <taxon>Pseudomonadati</taxon>
        <taxon>Thermodesulfobacteriota</taxon>
        <taxon>Thermodesulfobacteria</taxon>
        <taxon>Thermodesulfobacteriales</taxon>
        <taxon>Thermodesulfobacteriaceae</taxon>
        <taxon>Thermodesulfobacterium</taxon>
    </lineage>
</organism>
<proteinExistence type="predicted"/>
<evidence type="ECO:0008006" key="6">
    <source>
        <dbReference type="Google" id="ProtNLM"/>
    </source>
</evidence>
<evidence type="ECO:0000313" key="5">
    <source>
        <dbReference type="Proteomes" id="UP000028481"/>
    </source>
</evidence>
<keyword evidence="5" id="KW-1185">Reference proteome</keyword>
<dbReference type="Proteomes" id="UP000028481">
    <property type="component" value="Chromosome"/>
</dbReference>
<dbReference type="STRING" id="289377.HL41_06885"/>
<dbReference type="RefSeq" id="WP_038061519.1">
    <property type="nucleotide sequence ID" value="NZ_CP008796.1"/>
</dbReference>
<keyword evidence="3" id="KW-1133">Transmembrane helix</keyword>
<gene>
    <name evidence="4" type="ORF">HL41_06885</name>
</gene>
<dbReference type="AlphaFoldDB" id="A0A075X0C3"/>
<dbReference type="HOGENOM" id="CLU_1969480_0_0_0"/>
<reference evidence="4 5" key="1">
    <citation type="journal article" date="2015" name="Genome Announc.">
        <title>Genome Sequence of a Sulfate-Reducing Thermophilic Bacterium, Thermodesulfobacterium commune DSM 2178T (Phylum Thermodesulfobacteria).</title>
        <authorList>
            <person name="Bhatnagar S."/>
            <person name="Badger J.H."/>
            <person name="Madupu R."/>
            <person name="Khouri H.M."/>
            <person name="O'Connor E.M."/>
            <person name="Robb F.T."/>
            <person name="Ward N.L."/>
            <person name="Eisen J.A."/>
        </authorList>
    </citation>
    <scope>NUCLEOTIDE SEQUENCE [LARGE SCALE GENOMIC DNA]</scope>
    <source>
        <strain evidence="4 5">DSM 2178</strain>
    </source>
</reference>
<dbReference type="InterPro" id="IPR037873">
    <property type="entry name" value="BamE-like"/>
</dbReference>
<feature type="region of interest" description="Disordered" evidence="2">
    <location>
        <begin position="30"/>
        <end position="56"/>
    </location>
</feature>
<accession>A0A075X0C3</accession>
<keyword evidence="1" id="KW-0732">Signal</keyword>
<evidence type="ECO:0000313" key="4">
    <source>
        <dbReference type="EMBL" id="AIH04447.1"/>
    </source>
</evidence>
<feature type="transmembrane region" description="Helical" evidence="3">
    <location>
        <begin position="6"/>
        <end position="24"/>
    </location>
</feature>
<dbReference type="PaxDb" id="289377-HL41_06885"/>
<name>A0A075X0C3_9BACT</name>